<keyword evidence="2" id="KW-0997">Cell inner membrane</keyword>
<dbReference type="PANTHER" id="PTHR37481:SF1">
    <property type="entry name" value="LIPOPOLYSACCHARIDE EXPORT SYSTEM PROTEIN LPTC"/>
    <property type="match status" value="1"/>
</dbReference>
<dbReference type="GO" id="GO:0015221">
    <property type="term" value="F:lipopolysaccharide transmembrane transporter activity"/>
    <property type="evidence" value="ECO:0007669"/>
    <property type="project" value="InterPro"/>
</dbReference>
<dbReference type="KEGG" id="nur:ATY38_15110"/>
<dbReference type="InterPro" id="IPR010664">
    <property type="entry name" value="LipoPS_assembly_LptC-rel"/>
</dbReference>
<proteinExistence type="predicted"/>
<keyword evidence="1" id="KW-1003">Cell membrane</keyword>
<evidence type="ECO:0000313" key="8">
    <source>
        <dbReference type="EMBL" id="SDT89398.1"/>
    </source>
</evidence>
<keyword evidence="3 6" id="KW-0812">Transmembrane</keyword>
<dbReference type="EMBL" id="FNLN01000008">
    <property type="protein sequence ID" value="SDT89398.1"/>
    <property type="molecule type" value="Genomic_DNA"/>
</dbReference>
<evidence type="ECO:0000313" key="11">
    <source>
        <dbReference type="Proteomes" id="UP000219335"/>
    </source>
</evidence>
<dbReference type="EMBL" id="QAOL01000007">
    <property type="protein sequence ID" value="PTQ87037.1"/>
    <property type="molecule type" value="Genomic_DNA"/>
</dbReference>
<keyword evidence="10" id="KW-1185">Reference proteome</keyword>
<evidence type="ECO:0000256" key="5">
    <source>
        <dbReference type="ARBA" id="ARBA00023136"/>
    </source>
</evidence>
<evidence type="ECO:0000256" key="3">
    <source>
        <dbReference type="ARBA" id="ARBA00022692"/>
    </source>
</evidence>
<dbReference type="InterPro" id="IPR026265">
    <property type="entry name" value="LptC"/>
</dbReference>
<evidence type="ECO:0000256" key="2">
    <source>
        <dbReference type="ARBA" id="ARBA00022519"/>
    </source>
</evidence>
<organism evidence="7 12">
    <name type="scientific">Nitrosomonas ureae</name>
    <dbReference type="NCBI Taxonomy" id="44577"/>
    <lineage>
        <taxon>Bacteria</taxon>
        <taxon>Pseudomonadati</taxon>
        <taxon>Pseudomonadota</taxon>
        <taxon>Betaproteobacteria</taxon>
        <taxon>Nitrosomonadales</taxon>
        <taxon>Nitrosomonadaceae</taxon>
        <taxon>Nitrosomonas</taxon>
    </lineage>
</organism>
<evidence type="ECO:0000256" key="1">
    <source>
        <dbReference type="ARBA" id="ARBA00022475"/>
    </source>
</evidence>
<reference evidence="7 12" key="4">
    <citation type="submission" date="2018-04" db="EMBL/GenBank/DDBJ databases">
        <title>Active sludge and wastewater microbial communities from Klosterneuburg, Austria.</title>
        <authorList>
            <person name="Wagner M."/>
        </authorList>
    </citation>
    <scope>NUCLEOTIDE SEQUENCE [LARGE SCALE GENOMIC DNA]</scope>
    <source>
        <strain evidence="7 12">Nm4</strain>
    </source>
</reference>
<dbReference type="Gene3D" id="2.60.450.10">
    <property type="entry name" value="Lipopolysaccharide (LPS) transport protein A like domain"/>
    <property type="match status" value="1"/>
</dbReference>
<reference evidence="8" key="2">
    <citation type="submission" date="2016-10" db="EMBL/GenBank/DDBJ databases">
        <authorList>
            <person name="de Groot N.N."/>
        </authorList>
    </citation>
    <scope>NUCLEOTIDE SEQUENCE [LARGE SCALE GENOMIC DNA]</scope>
    <source>
        <strain evidence="8">Nm10</strain>
    </source>
</reference>
<dbReference type="GO" id="GO:0005886">
    <property type="term" value="C:plasma membrane"/>
    <property type="evidence" value="ECO:0007669"/>
    <property type="project" value="InterPro"/>
</dbReference>
<dbReference type="Pfam" id="PF06835">
    <property type="entry name" value="LptC"/>
    <property type="match status" value="1"/>
</dbReference>
<dbReference type="RefSeq" id="WP_062560021.1">
    <property type="nucleotide sequence ID" value="NZ_CP013341.1"/>
</dbReference>
<dbReference type="AlphaFoldDB" id="A0A0S3AMR9"/>
<gene>
    <name evidence="7" type="ORF">C8R28_100777</name>
    <name evidence="8" type="ORF">SAMN05216406_10880</name>
    <name evidence="9" type="ORF">SAMN06297164_2007</name>
</gene>
<evidence type="ECO:0000313" key="9">
    <source>
        <dbReference type="EMBL" id="SOD19051.1"/>
    </source>
</evidence>
<keyword evidence="5 6" id="KW-0472">Membrane</keyword>
<name>A0A0S3AMR9_9PROT</name>
<dbReference type="Proteomes" id="UP000219335">
    <property type="component" value="Unassembled WGS sequence"/>
</dbReference>
<accession>A0A0S3AMR9</accession>
<evidence type="ECO:0000313" key="12">
    <source>
        <dbReference type="Proteomes" id="UP000244110"/>
    </source>
</evidence>
<keyword evidence="4 6" id="KW-1133">Transmembrane helix</keyword>
<protein>
    <submittedName>
        <fullName evidence="7">Lipopolysaccharide export system protein LptC</fullName>
    </submittedName>
</protein>
<evidence type="ECO:0000256" key="6">
    <source>
        <dbReference type="SAM" id="Phobius"/>
    </source>
</evidence>
<dbReference type="PANTHER" id="PTHR37481">
    <property type="entry name" value="LIPOPOLYSACCHARIDE EXPORT SYSTEM PROTEIN LPTC"/>
    <property type="match status" value="1"/>
</dbReference>
<dbReference type="NCBIfam" id="TIGR04409">
    <property type="entry name" value="LptC_YrbK"/>
    <property type="match status" value="1"/>
</dbReference>
<dbReference type="InterPro" id="IPR052363">
    <property type="entry name" value="LPS_export_LptC"/>
</dbReference>
<evidence type="ECO:0000256" key="4">
    <source>
        <dbReference type="ARBA" id="ARBA00022989"/>
    </source>
</evidence>
<evidence type="ECO:0000313" key="7">
    <source>
        <dbReference type="EMBL" id="PTQ87037.1"/>
    </source>
</evidence>
<reference evidence="9 11" key="3">
    <citation type="submission" date="2017-09" db="EMBL/GenBank/DDBJ databases">
        <authorList>
            <person name="Ehlers B."/>
            <person name="Leendertz F.H."/>
        </authorList>
    </citation>
    <scope>NUCLEOTIDE SEQUENCE [LARGE SCALE GENOMIC DNA]</scope>
    <source>
        <strain evidence="9 11">Nm42</strain>
    </source>
</reference>
<dbReference type="Proteomes" id="UP000182882">
    <property type="component" value="Unassembled WGS sequence"/>
</dbReference>
<feature type="transmembrane region" description="Helical" evidence="6">
    <location>
        <begin position="6"/>
        <end position="26"/>
    </location>
</feature>
<dbReference type="GO" id="GO:0017089">
    <property type="term" value="F:glycolipid transfer activity"/>
    <property type="evidence" value="ECO:0007669"/>
    <property type="project" value="TreeGrafter"/>
</dbReference>
<dbReference type="GO" id="GO:0030288">
    <property type="term" value="C:outer membrane-bounded periplasmic space"/>
    <property type="evidence" value="ECO:0007669"/>
    <property type="project" value="TreeGrafter"/>
</dbReference>
<dbReference type="Proteomes" id="UP000244110">
    <property type="component" value="Unassembled WGS sequence"/>
</dbReference>
<dbReference type="EMBL" id="OCMU01000001">
    <property type="protein sequence ID" value="SOD19051.1"/>
    <property type="molecule type" value="Genomic_DNA"/>
</dbReference>
<sequence length="187" mass="21278">MSKQPYFSSPLIFFIILILLTLWLDVLTRPPEKNKNDNTYFNPDYIVEDLSGIRVDHNEGIQREFSAQKLLHYLDEKVTQLEQTNFINIDPGNPLMRLHADQAEIKNKGADIYLTGNVSATRGADDDKNKITLSTDFLYLMPDENLVKTDRAVTITKLNTIIHATGLEFNNRIGKIQLLSKVSAVNN</sequence>
<reference evidence="10" key="1">
    <citation type="submission" date="2016-10" db="EMBL/GenBank/DDBJ databases">
        <authorList>
            <person name="Varghese N."/>
            <person name="Submissions S."/>
        </authorList>
    </citation>
    <scope>NUCLEOTIDE SEQUENCE [LARGE SCALE GENOMIC DNA]</scope>
    <source>
        <strain evidence="10">Nm10</strain>
    </source>
</reference>
<evidence type="ECO:0000313" key="10">
    <source>
        <dbReference type="Proteomes" id="UP000182882"/>
    </source>
</evidence>